<feature type="compositionally biased region" description="Pro residues" evidence="7">
    <location>
        <begin position="351"/>
        <end position="362"/>
    </location>
</feature>
<reference evidence="12" key="2">
    <citation type="submission" date="2025-08" db="UniProtKB">
        <authorList>
            <consortium name="RefSeq"/>
        </authorList>
    </citation>
    <scope>IDENTIFICATION</scope>
</reference>
<feature type="region of interest" description="Disordered" evidence="7">
    <location>
        <begin position="319"/>
        <end position="397"/>
    </location>
</feature>
<dbReference type="FunCoup" id="A0A6P7ZF43">
    <property type="interactions" value="454"/>
</dbReference>
<dbReference type="SMART" id="SM00167">
    <property type="entry name" value="VPS9"/>
    <property type="match status" value="1"/>
</dbReference>
<evidence type="ECO:0000256" key="5">
    <source>
        <dbReference type="ARBA" id="ARBA00022999"/>
    </source>
</evidence>
<evidence type="ECO:0000259" key="9">
    <source>
        <dbReference type="PROSITE" id="PS50200"/>
    </source>
</evidence>
<feature type="region of interest" description="Disordered" evidence="7">
    <location>
        <begin position="469"/>
        <end position="502"/>
    </location>
</feature>
<dbReference type="GO" id="GO:0031267">
    <property type="term" value="F:small GTPase binding"/>
    <property type="evidence" value="ECO:0007669"/>
    <property type="project" value="TreeGrafter"/>
</dbReference>
<evidence type="ECO:0000259" key="8">
    <source>
        <dbReference type="PROSITE" id="PS50001"/>
    </source>
</evidence>
<evidence type="ECO:0000256" key="6">
    <source>
        <dbReference type="PROSITE-ProRule" id="PRU00191"/>
    </source>
</evidence>
<dbReference type="InParanoid" id="A0A6P7ZF43"/>
<comment type="similarity">
    <text evidence="2">Belongs to the RIN (Ras interaction/interference) family.</text>
</comment>
<dbReference type="Proteomes" id="UP000515156">
    <property type="component" value="Chromosome 11"/>
</dbReference>
<dbReference type="GO" id="GO:0016192">
    <property type="term" value="P:vesicle-mediated transport"/>
    <property type="evidence" value="ECO:0007669"/>
    <property type="project" value="InterPro"/>
</dbReference>
<feature type="compositionally biased region" description="Basic and acidic residues" evidence="7">
    <location>
        <begin position="890"/>
        <end position="901"/>
    </location>
</feature>
<dbReference type="Gene3D" id="1.20.1050.80">
    <property type="entry name" value="VPS9 domain"/>
    <property type="match status" value="1"/>
</dbReference>
<feature type="domain" description="SH2" evidence="8">
    <location>
        <begin position="129"/>
        <end position="223"/>
    </location>
</feature>
<dbReference type="PANTHER" id="PTHR23101">
    <property type="entry name" value="RAB GDP/GTP EXCHANGE FACTOR"/>
    <property type="match status" value="1"/>
</dbReference>
<keyword evidence="11" id="KW-1185">Reference proteome</keyword>
<keyword evidence="3" id="KW-0343">GTPase activation</keyword>
<evidence type="ECO:0000256" key="2">
    <source>
        <dbReference type="ARBA" id="ARBA00006919"/>
    </source>
</evidence>
<gene>
    <name evidence="12" type="primary">RIN1</name>
</gene>
<dbReference type="OrthoDB" id="10013007at2759"/>
<dbReference type="Pfam" id="PF00788">
    <property type="entry name" value="RA"/>
    <property type="match status" value="1"/>
</dbReference>
<dbReference type="RefSeq" id="XP_030075051.1">
    <property type="nucleotide sequence ID" value="XM_030219191.1"/>
</dbReference>
<dbReference type="FunFam" id="1.20.1050.80:FF:000002">
    <property type="entry name" value="Ras and Rab interactor 2"/>
    <property type="match status" value="1"/>
</dbReference>
<dbReference type="GeneID" id="115480481"/>
<proteinExistence type="inferred from homology"/>
<dbReference type="Pfam" id="PF00017">
    <property type="entry name" value="SH2"/>
    <property type="match status" value="1"/>
</dbReference>
<evidence type="ECO:0000259" key="10">
    <source>
        <dbReference type="PROSITE" id="PS51205"/>
    </source>
</evidence>
<dbReference type="InterPro" id="IPR045046">
    <property type="entry name" value="Vps9-like"/>
</dbReference>
<dbReference type="Gene3D" id="3.30.505.10">
    <property type="entry name" value="SH2 domain"/>
    <property type="match status" value="1"/>
</dbReference>
<dbReference type="SMART" id="SM00252">
    <property type="entry name" value="SH2"/>
    <property type="match status" value="1"/>
</dbReference>
<reference evidence="11" key="1">
    <citation type="submission" date="2024-06" db="UniProtKB">
        <authorList>
            <consortium name="RefSeq"/>
        </authorList>
    </citation>
    <scope>NUCLEOTIDE SEQUENCE [LARGE SCALE GENOMIC DNA]</scope>
</reference>
<dbReference type="InterPro" id="IPR036860">
    <property type="entry name" value="SH2_dom_sf"/>
</dbReference>
<evidence type="ECO:0000256" key="4">
    <source>
        <dbReference type="ARBA" id="ARBA00022490"/>
    </source>
</evidence>
<dbReference type="Pfam" id="PF02204">
    <property type="entry name" value="VPS9"/>
    <property type="match status" value="1"/>
</dbReference>
<feature type="domain" description="Ras-associating" evidence="9">
    <location>
        <begin position="795"/>
        <end position="884"/>
    </location>
</feature>
<keyword evidence="5 6" id="KW-0727">SH2 domain</keyword>
<dbReference type="PROSITE" id="PS50001">
    <property type="entry name" value="SH2"/>
    <property type="match status" value="1"/>
</dbReference>
<comment type="subcellular location">
    <subcellularLocation>
        <location evidence="1">Cytoplasm</location>
    </subcellularLocation>
</comment>
<feature type="compositionally biased region" description="Low complexity" evidence="7">
    <location>
        <begin position="80"/>
        <end position="91"/>
    </location>
</feature>
<dbReference type="KEGG" id="muo:115480481"/>
<dbReference type="PROSITE" id="PS50200">
    <property type="entry name" value="RA"/>
    <property type="match status" value="1"/>
</dbReference>
<feature type="region of interest" description="Disordered" evidence="7">
    <location>
        <begin position="36"/>
        <end position="55"/>
    </location>
</feature>
<name>A0A6P7ZF43_9AMPH</name>
<dbReference type="GO" id="GO:0005096">
    <property type="term" value="F:GTPase activator activity"/>
    <property type="evidence" value="ECO:0007669"/>
    <property type="project" value="UniProtKB-KW"/>
</dbReference>
<keyword evidence="4" id="KW-0963">Cytoplasm</keyword>
<evidence type="ECO:0000313" key="11">
    <source>
        <dbReference type="Proteomes" id="UP000515156"/>
    </source>
</evidence>
<evidence type="ECO:0000256" key="7">
    <source>
        <dbReference type="SAM" id="MobiDB-lite"/>
    </source>
</evidence>
<dbReference type="InterPro" id="IPR003123">
    <property type="entry name" value="VPS9"/>
</dbReference>
<dbReference type="AlphaFoldDB" id="A0A6P7ZF43"/>
<sequence>MHTPLLVQSVSGERERVAEGIPYPIPICGRDFSVPACSPGTPPQKQQPEEREGTESTLLALQGILLSCAMESQDLGNRVSQPCPSSQSRPSTDPVYDYPDSCSSHKPIHRGSLKSISVLDRLLLTQSVWLPLTVNSATALHILQREPPGTFLVRKSKTEQRKVLCVRLSDTCQPSFVTHFYIQEGPSGISLEGSNVTFPDLFRLIASYCVTREVLPSILRLPEAIVKATSHKQLEAISHLGVEFWNSSLNAKEPNIGSNESPNASLPTSISVSDCITPQQSAFSFHQPLKTRGPLELVQGTGNGALCFFNPLFQEQGLGNPGSHSSSSGVKRSQFQRSFKVRVSTENSSPLSPPLNPPPPIPASELQRHKELAKTMPPPLPQRETSNKQDYKQPRVSLRARLRRKLSKGSVEEGTEALQALSPTLEEEYQIPKPAGVGGPEEELSEAHSEDSVEGLEFECQRLPSLQEVDSSSLSSLEEVETSSVRHQYASPQPRRKSSQLERRVRVPLRAVSEVFFSFLSPEKKLLKVAEEMAQDRETGFGNLVQDFLRLIREELQRETPGLLGSVRQFLTQAKNFLRESAELEVPLATLLTEADQDRVLEKAIHRSILKPLKPHLDFWQRRLLTQDGSLRQLQENLLLVQQKGPQALEVRAGLPDVQGLEKIRLKLLKIRKRYSPTDKMFLLLQASKLIYTSMTTHSDDTYGADDFLPVLAYVLALCNIPELLLEVEYMMELLDPLLLMGEGGYYLTSLCASLSILRGYHEQPVEGSTPSQEFKRSLKLWHRRREGLPSVNDFQNFLRIGYQDPENGCTSKTLLVRPSDTVDDLLGRCAKKFQVSQPEAYGIFLYTNESYQRLGPKSRPQEMKSELQSQGGSFYFVYCRVEDEEKDEEAAKDGEQKLTSRDASGVEESS</sequence>
<evidence type="ECO:0000256" key="1">
    <source>
        <dbReference type="ARBA" id="ARBA00004496"/>
    </source>
</evidence>
<dbReference type="Pfam" id="PF23268">
    <property type="entry name" value="RIN1"/>
    <property type="match status" value="1"/>
</dbReference>
<feature type="domain" description="VPS9" evidence="10">
    <location>
        <begin position="625"/>
        <end position="767"/>
    </location>
</feature>
<dbReference type="GO" id="GO:0007165">
    <property type="term" value="P:signal transduction"/>
    <property type="evidence" value="ECO:0007669"/>
    <property type="project" value="InterPro"/>
</dbReference>
<feature type="region of interest" description="Disordered" evidence="7">
    <location>
        <begin position="420"/>
        <end position="455"/>
    </location>
</feature>
<feature type="region of interest" description="Disordered" evidence="7">
    <location>
        <begin position="77"/>
        <end position="100"/>
    </location>
</feature>
<evidence type="ECO:0000256" key="3">
    <source>
        <dbReference type="ARBA" id="ARBA00022468"/>
    </source>
</evidence>
<feature type="compositionally biased region" description="Low complexity" evidence="7">
    <location>
        <begin position="319"/>
        <end position="333"/>
    </location>
</feature>
<dbReference type="GO" id="GO:0030139">
    <property type="term" value="C:endocytic vesicle"/>
    <property type="evidence" value="ECO:0007669"/>
    <property type="project" value="TreeGrafter"/>
</dbReference>
<dbReference type="SMART" id="SM00314">
    <property type="entry name" value="RA"/>
    <property type="match status" value="1"/>
</dbReference>
<protein>
    <submittedName>
        <fullName evidence="12">Ras and Rab interactor 1 isoform X1</fullName>
    </submittedName>
</protein>
<dbReference type="SUPFAM" id="SSF109993">
    <property type="entry name" value="VPS9 domain"/>
    <property type="match status" value="1"/>
</dbReference>
<dbReference type="InterPro" id="IPR037191">
    <property type="entry name" value="VPS9_dom_sf"/>
</dbReference>
<dbReference type="PROSITE" id="PS51205">
    <property type="entry name" value="VPS9"/>
    <property type="match status" value="1"/>
</dbReference>
<evidence type="ECO:0000313" key="12">
    <source>
        <dbReference type="RefSeq" id="XP_030075051.1"/>
    </source>
</evidence>
<dbReference type="GO" id="GO:0005085">
    <property type="term" value="F:guanyl-nucleotide exchange factor activity"/>
    <property type="evidence" value="ECO:0007669"/>
    <property type="project" value="InterPro"/>
</dbReference>
<feature type="region of interest" description="Disordered" evidence="7">
    <location>
        <begin position="887"/>
        <end position="911"/>
    </location>
</feature>
<feature type="compositionally biased region" description="Low complexity" evidence="7">
    <location>
        <begin position="469"/>
        <end position="485"/>
    </location>
</feature>
<dbReference type="InterPro" id="IPR000980">
    <property type="entry name" value="SH2"/>
</dbReference>
<accession>A0A6P7ZF43</accession>
<dbReference type="PANTHER" id="PTHR23101:SF62">
    <property type="entry name" value="RAS AND RAB INTERACTOR 1"/>
    <property type="match status" value="1"/>
</dbReference>
<organism evidence="11 12">
    <name type="scientific">Microcaecilia unicolor</name>
    <dbReference type="NCBI Taxonomy" id="1415580"/>
    <lineage>
        <taxon>Eukaryota</taxon>
        <taxon>Metazoa</taxon>
        <taxon>Chordata</taxon>
        <taxon>Craniata</taxon>
        <taxon>Vertebrata</taxon>
        <taxon>Euteleostomi</taxon>
        <taxon>Amphibia</taxon>
        <taxon>Gymnophiona</taxon>
        <taxon>Siphonopidae</taxon>
        <taxon>Microcaecilia</taxon>
    </lineage>
</organism>
<dbReference type="CTD" id="9610"/>
<dbReference type="GO" id="GO:0005829">
    <property type="term" value="C:cytosol"/>
    <property type="evidence" value="ECO:0007669"/>
    <property type="project" value="TreeGrafter"/>
</dbReference>
<dbReference type="InterPro" id="IPR000159">
    <property type="entry name" value="RA_dom"/>
</dbReference>
<dbReference type="SUPFAM" id="SSF55550">
    <property type="entry name" value="SH2 domain"/>
    <property type="match status" value="1"/>
</dbReference>